<keyword evidence="2" id="KW-0378">Hydrolase</keyword>
<feature type="binding site" evidence="3">
    <location>
        <position position="65"/>
    </location>
    <ligand>
        <name>Mg(2+)</name>
        <dbReference type="ChEBI" id="CHEBI:18420"/>
        <label>1</label>
    </ligand>
</feature>
<dbReference type="PANTHER" id="PTHR16222">
    <property type="entry name" value="ADP-RIBOSYLGLYCOHYDROLASE"/>
    <property type="match status" value="1"/>
</dbReference>
<dbReference type="InterPro" id="IPR036705">
    <property type="entry name" value="Ribosyl_crysJ1_sf"/>
</dbReference>
<sequence length="363" mass="38884">MPDKTTQDRAAGALMGAFIGDALGLGPHWYYDLEAMHRDYGEWIDGYTDPMPGRYHDGMKAGQLSQSGFILKLTAGSLVDRGGYDQADFCRRMDEELFPLLNGEPANGPGGYTSQSIREAWRRRVEQGLPWGETAGHADTTEAIERTLAIAVRYALDPAGLADAVARNAALTQGDDVVLSMTVAYCSVLALLVRGNALDPTISDKLMELVKKGVLPFHAVTREGLKPPRPGDPDPPRAGRFASPDALLSPGYMAGAAVDPAIRIEPAWKVSQVYGMPCAIYHMLPAAYYLAARFRDDFESAVLHSLNGGGQNMARTGLTGALVGAQVGLSGIPQRFIDGLEDGDALCALALRLAEQAATPPQR</sequence>
<dbReference type="Pfam" id="PF03747">
    <property type="entry name" value="ADP_ribosyl_GH"/>
    <property type="match status" value="1"/>
</dbReference>
<proteinExistence type="inferred from homology"/>
<reference evidence="5 7" key="1">
    <citation type="journal article" date="2016" name="Front. Microbiol.">
        <title>Genome Sequence of the Piezophilic, Mesophilic Sulfate-Reducing Bacterium Desulfovibrio indicus J2T.</title>
        <authorList>
            <person name="Cao J."/>
            <person name="Maignien L."/>
            <person name="Shao Z."/>
            <person name="Alain K."/>
            <person name="Jebbar M."/>
        </authorList>
    </citation>
    <scope>NUCLEOTIDE SEQUENCE [LARGE SCALE GENOMIC DNA]</scope>
    <source>
        <strain evidence="5 7">J2</strain>
    </source>
</reference>
<dbReference type="Gene3D" id="1.10.4080.10">
    <property type="entry name" value="ADP-ribosylation/Crystallin J1"/>
    <property type="match status" value="1"/>
</dbReference>
<evidence type="ECO:0000313" key="6">
    <source>
        <dbReference type="EMBL" id="TDT88722.1"/>
    </source>
</evidence>
<organism evidence="6 8">
    <name type="scientific">Pseudodesulfovibrio indicus</name>
    <dbReference type="NCBI Taxonomy" id="1716143"/>
    <lineage>
        <taxon>Bacteria</taxon>
        <taxon>Pseudomonadati</taxon>
        <taxon>Thermodesulfobacteriota</taxon>
        <taxon>Desulfovibrionia</taxon>
        <taxon>Desulfovibrionales</taxon>
        <taxon>Desulfovibrionaceae</taxon>
    </lineage>
</organism>
<feature type="region of interest" description="Disordered" evidence="4">
    <location>
        <begin position="222"/>
        <end position="241"/>
    </location>
</feature>
<gene>
    <name evidence="5" type="ORF">AWY79_13870</name>
    <name evidence="6" type="ORF">EDC59_105123</name>
</gene>
<dbReference type="InterPro" id="IPR005502">
    <property type="entry name" value="Ribosyl_crysJ1"/>
</dbReference>
<evidence type="ECO:0000313" key="7">
    <source>
        <dbReference type="Proteomes" id="UP000055611"/>
    </source>
</evidence>
<evidence type="ECO:0000313" key="8">
    <source>
        <dbReference type="Proteomes" id="UP000295506"/>
    </source>
</evidence>
<dbReference type="InterPro" id="IPR050792">
    <property type="entry name" value="ADP-ribosylglycohydrolase"/>
</dbReference>
<reference evidence="6 8" key="2">
    <citation type="submission" date="2019-03" db="EMBL/GenBank/DDBJ databases">
        <title>Genomic Encyclopedia of Type Strains, Phase IV (KMG-IV): sequencing the most valuable type-strain genomes for metagenomic binning, comparative biology and taxonomic classification.</title>
        <authorList>
            <person name="Goeker M."/>
        </authorList>
    </citation>
    <scope>NUCLEOTIDE SEQUENCE [LARGE SCALE GENOMIC DNA]</scope>
    <source>
        <strain evidence="6 8">DSM 101483</strain>
    </source>
</reference>
<dbReference type="GO" id="GO:0046872">
    <property type="term" value="F:metal ion binding"/>
    <property type="evidence" value="ECO:0007669"/>
    <property type="project" value="UniProtKB-KW"/>
</dbReference>
<comment type="similarity">
    <text evidence="1">Belongs to the ADP-ribosylglycohydrolase family.</text>
</comment>
<feature type="compositionally biased region" description="Basic and acidic residues" evidence="4">
    <location>
        <begin position="222"/>
        <end position="237"/>
    </location>
</feature>
<dbReference type="EMBL" id="CP014206">
    <property type="protein sequence ID" value="AMK12119.1"/>
    <property type="molecule type" value="Genomic_DNA"/>
</dbReference>
<dbReference type="EMBL" id="SOBK01000005">
    <property type="protein sequence ID" value="TDT88722.1"/>
    <property type="molecule type" value="Genomic_DNA"/>
</dbReference>
<evidence type="ECO:0000256" key="4">
    <source>
        <dbReference type="SAM" id="MobiDB-lite"/>
    </source>
</evidence>
<keyword evidence="3" id="KW-0460">Magnesium</keyword>
<dbReference type="RefSeq" id="WP_066805151.1">
    <property type="nucleotide sequence ID" value="NZ_CP014206.1"/>
</dbReference>
<keyword evidence="7" id="KW-1185">Reference proteome</keyword>
<dbReference type="KEGG" id="dej:AWY79_13870"/>
<dbReference type="Proteomes" id="UP000295506">
    <property type="component" value="Unassembled WGS sequence"/>
</dbReference>
<dbReference type="AlphaFoldDB" id="A0A126QQN7"/>
<keyword evidence="3" id="KW-0479">Metal-binding</keyword>
<evidence type="ECO:0000256" key="1">
    <source>
        <dbReference type="ARBA" id="ARBA00010702"/>
    </source>
</evidence>
<protein>
    <submittedName>
        <fullName evidence="6">ADP-ribosylglycohydrolase</fullName>
    </submittedName>
</protein>
<name>A0A126QQN7_9BACT</name>
<evidence type="ECO:0000256" key="3">
    <source>
        <dbReference type="PIRSR" id="PIRSR605502-1"/>
    </source>
</evidence>
<comment type="cofactor">
    <cofactor evidence="3">
        <name>Mg(2+)</name>
        <dbReference type="ChEBI" id="CHEBI:18420"/>
    </cofactor>
    <text evidence="3">Binds 2 magnesium ions per subunit.</text>
</comment>
<dbReference type="Proteomes" id="UP000055611">
    <property type="component" value="Chromosome"/>
</dbReference>
<evidence type="ECO:0000313" key="5">
    <source>
        <dbReference type="EMBL" id="AMK12119.1"/>
    </source>
</evidence>
<dbReference type="SUPFAM" id="SSF101478">
    <property type="entry name" value="ADP-ribosylglycohydrolase"/>
    <property type="match status" value="1"/>
</dbReference>
<dbReference type="OrthoDB" id="5297797at2"/>
<accession>A0A126QQN7</accession>
<evidence type="ECO:0000256" key="2">
    <source>
        <dbReference type="ARBA" id="ARBA00022801"/>
    </source>
</evidence>
<dbReference type="GO" id="GO:0016787">
    <property type="term" value="F:hydrolase activity"/>
    <property type="evidence" value="ECO:0007669"/>
    <property type="project" value="UniProtKB-KW"/>
</dbReference>
<dbReference type="PANTHER" id="PTHR16222:SF24">
    <property type="entry name" value="ADP-RIBOSYLHYDROLASE ARH3"/>
    <property type="match status" value="1"/>
</dbReference>